<dbReference type="AlphaFoldDB" id="A0A8K0DFE2"/>
<accession>A0A8K0DFE2</accession>
<gene>
    <name evidence="1" type="ORF">ILUMI_03649</name>
</gene>
<dbReference type="Proteomes" id="UP000801492">
    <property type="component" value="Unassembled WGS sequence"/>
</dbReference>
<evidence type="ECO:0000313" key="1">
    <source>
        <dbReference type="EMBL" id="KAF2902537.1"/>
    </source>
</evidence>
<keyword evidence="2" id="KW-1185">Reference proteome</keyword>
<protein>
    <submittedName>
        <fullName evidence="1">Uncharacterized protein</fullName>
    </submittedName>
</protein>
<evidence type="ECO:0000313" key="2">
    <source>
        <dbReference type="Proteomes" id="UP000801492"/>
    </source>
</evidence>
<organism evidence="1 2">
    <name type="scientific">Ignelater luminosus</name>
    <name type="common">Cucubano</name>
    <name type="synonym">Pyrophorus luminosus</name>
    <dbReference type="NCBI Taxonomy" id="2038154"/>
    <lineage>
        <taxon>Eukaryota</taxon>
        <taxon>Metazoa</taxon>
        <taxon>Ecdysozoa</taxon>
        <taxon>Arthropoda</taxon>
        <taxon>Hexapoda</taxon>
        <taxon>Insecta</taxon>
        <taxon>Pterygota</taxon>
        <taxon>Neoptera</taxon>
        <taxon>Endopterygota</taxon>
        <taxon>Coleoptera</taxon>
        <taxon>Polyphaga</taxon>
        <taxon>Elateriformia</taxon>
        <taxon>Elateroidea</taxon>
        <taxon>Elateridae</taxon>
        <taxon>Agrypninae</taxon>
        <taxon>Pyrophorini</taxon>
        <taxon>Ignelater</taxon>
    </lineage>
</organism>
<comment type="caution">
    <text evidence="1">The sequence shown here is derived from an EMBL/GenBank/DDBJ whole genome shotgun (WGS) entry which is preliminary data.</text>
</comment>
<dbReference type="EMBL" id="VTPC01001264">
    <property type="protein sequence ID" value="KAF2902537.1"/>
    <property type="molecule type" value="Genomic_DNA"/>
</dbReference>
<feature type="non-terminal residue" evidence="1">
    <location>
        <position position="1"/>
    </location>
</feature>
<proteinExistence type="predicted"/>
<reference evidence="1" key="1">
    <citation type="submission" date="2019-08" db="EMBL/GenBank/DDBJ databases">
        <title>The genome of the North American firefly Photinus pyralis.</title>
        <authorList>
            <consortium name="Photinus pyralis genome working group"/>
            <person name="Fallon T.R."/>
            <person name="Sander Lower S.E."/>
            <person name="Weng J.-K."/>
        </authorList>
    </citation>
    <scope>NUCLEOTIDE SEQUENCE</scope>
    <source>
        <strain evidence="1">TRF0915ILg1</strain>
        <tissue evidence="1">Whole body</tissue>
    </source>
</reference>
<name>A0A8K0DFE2_IGNLU</name>
<dbReference type="OrthoDB" id="6766586at2759"/>
<sequence>VGKKVGIVGKAKKLQKESSSLSFSDAEVKVLNDLSAKEERFTRLSDEKQASYESHILEKTLMREESQKDRADNHKAVLCFN</sequence>